<evidence type="ECO:0000313" key="2">
    <source>
        <dbReference type="Proteomes" id="UP000654075"/>
    </source>
</evidence>
<proteinExistence type="predicted"/>
<reference evidence="1" key="1">
    <citation type="submission" date="2021-02" db="EMBL/GenBank/DDBJ databases">
        <authorList>
            <person name="Dougan E. K."/>
            <person name="Rhodes N."/>
            <person name="Thang M."/>
            <person name="Chan C."/>
        </authorList>
    </citation>
    <scope>NUCLEOTIDE SEQUENCE</scope>
</reference>
<dbReference type="EMBL" id="CAJNNV010003086">
    <property type="protein sequence ID" value="CAE8588349.1"/>
    <property type="molecule type" value="Genomic_DNA"/>
</dbReference>
<keyword evidence="2" id="KW-1185">Reference proteome</keyword>
<feature type="non-terminal residue" evidence="1">
    <location>
        <position position="1"/>
    </location>
</feature>
<dbReference type="AlphaFoldDB" id="A0A813DKD0"/>
<comment type="caution">
    <text evidence="1">The sequence shown here is derived from an EMBL/GenBank/DDBJ whole genome shotgun (WGS) entry which is preliminary data.</text>
</comment>
<gene>
    <name evidence="1" type="ORF">PGLA1383_LOCUS7151</name>
</gene>
<name>A0A813DKD0_POLGL</name>
<sequence length="209" mass="22668">DPLLDMQGSLPEPGEPEEHAWLASAAQAVLGGSSAAKELTPARLSAVRLVLGLDHALREAKGRIMDLFAAENAGPKGQLELSEFLRGLARLGVVDSEFTEEILCLAISALDPCFDGLVSLPVLSRALKALRKNSDVAAAAGSARLFLGRQDAAMRRTYGEVASVDVVRLEFQAESIFKFDRSFAKFRDQQRELLDQHLRLAGPRLMQSV</sequence>
<protein>
    <submittedName>
        <fullName evidence="1">Uncharacterized protein</fullName>
    </submittedName>
</protein>
<dbReference type="Proteomes" id="UP000654075">
    <property type="component" value="Unassembled WGS sequence"/>
</dbReference>
<accession>A0A813DKD0</accession>
<evidence type="ECO:0000313" key="1">
    <source>
        <dbReference type="EMBL" id="CAE8588349.1"/>
    </source>
</evidence>
<organism evidence="1 2">
    <name type="scientific">Polarella glacialis</name>
    <name type="common">Dinoflagellate</name>
    <dbReference type="NCBI Taxonomy" id="89957"/>
    <lineage>
        <taxon>Eukaryota</taxon>
        <taxon>Sar</taxon>
        <taxon>Alveolata</taxon>
        <taxon>Dinophyceae</taxon>
        <taxon>Suessiales</taxon>
        <taxon>Suessiaceae</taxon>
        <taxon>Polarella</taxon>
    </lineage>
</organism>